<feature type="repeat" description="WD" evidence="3">
    <location>
        <begin position="545"/>
        <end position="567"/>
    </location>
</feature>
<evidence type="ECO:0000313" key="4">
    <source>
        <dbReference type="EMBL" id="WOL09312.1"/>
    </source>
</evidence>
<name>A0AAQ3KIJ8_9LILI</name>
<dbReference type="InterPro" id="IPR001680">
    <property type="entry name" value="WD40_rpt"/>
</dbReference>
<dbReference type="SUPFAM" id="SSF101908">
    <property type="entry name" value="Putative isomerase YbhE"/>
    <property type="match status" value="1"/>
</dbReference>
<dbReference type="GO" id="GO:0005737">
    <property type="term" value="C:cytoplasm"/>
    <property type="evidence" value="ECO:0007669"/>
    <property type="project" value="TreeGrafter"/>
</dbReference>
<gene>
    <name evidence="4" type="ORF">Cni_G18065</name>
</gene>
<dbReference type="SUPFAM" id="SSF50978">
    <property type="entry name" value="WD40 repeat-like"/>
    <property type="match status" value="1"/>
</dbReference>
<dbReference type="InterPro" id="IPR015943">
    <property type="entry name" value="WD40/YVTN_repeat-like_dom_sf"/>
</dbReference>
<keyword evidence="2" id="KW-0677">Repeat</keyword>
<evidence type="ECO:0008006" key="6">
    <source>
        <dbReference type="Google" id="ProtNLM"/>
    </source>
</evidence>
<accession>A0AAQ3KIJ8</accession>
<dbReference type="Gene3D" id="2.130.10.10">
    <property type="entry name" value="YVTN repeat-like/Quinoprotein amine dehydrogenase"/>
    <property type="match status" value="2"/>
</dbReference>
<reference evidence="4 5" key="1">
    <citation type="submission" date="2023-10" db="EMBL/GenBank/DDBJ databases">
        <title>Chromosome-scale genome assembly provides insights into flower coloration mechanisms of Canna indica.</title>
        <authorList>
            <person name="Li C."/>
        </authorList>
    </citation>
    <scope>NUCLEOTIDE SEQUENCE [LARGE SCALE GENOMIC DNA]</scope>
    <source>
        <tissue evidence="4">Flower</tissue>
    </source>
</reference>
<dbReference type="Pfam" id="PF00400">
    <property type="entry name" value="WD40"/>
    <property type="match status" value="1"/>
</dbReference>
<dbReference type="InterPro" id="IPR036322">
    <property type="entry name" value="WD40_repeat_dom_sf"/>
</dbReference>
<sequence>MKCPSAVCLWPSAPPSHCVTAALALPHPAPALYTGGSDGSIIWWSLAAPGEIRPVALLCGHAAPISDLAACSPTETDSPGAAALLSACADGVLCVWTAASGRCRRRRKLPPWAGTPSLVSPLPLSPRYACVVCTSHDSAGHHAPEGSKYAVVVVDSWSLNVLRTVFHGGLSTGPVKSMAVVPVSEDGGKKRHDAILVDGHGNTKILTVSGSDHHGQEGTFLERGSPSQAIPSVSGEGSHDEEEAVAVAVTNDGKLLALILANRCVFKLVSDGVTVGEIYLVASSLYNENSSKKSQLVGGMFLKEEDKHSESEPKDLVDGYTSRFFLWSTTGAGVIYMVSLLGATFEFEPLCEIPSAPVMLSEKGLLHFCQINKGLFRTESVCFKLGGSLVWKPYITNWSYAKLEAVIDSKPYDAEKLGEGGFAGDPAFYCLNEAGERTEKNIQHSCLGHSNDLGSNNRIVSSSMVLSEDCYSPYAVVYGFYSGEIEILKFVNTIPGEISDTRASNQHSYLQISEHLFKGHTGAVLCLAAHRMVAYSESRPFHYVLISGSMDCTIRIWNMDEGNLISVMHHHVAPVRQIILPPLWTCHPWNDCFLSVGEDNCVALVSLETLRIERLFPGHPSYPSMVAWDSTKGYIGCLCRNLKSSLDAVSVLYLWDVKTGARERIIRGTASHLMFDHFCRGIHKNYITGSILGGTTSASSLLLSAPKDAIISQSHAAIAESATNLSKFPKSHRSMDSFDTSTTQSEHCKGKVPFLVSTADACDISHDLARNNSARLAKPPRINEKKKLPVKCSCPLPGIAVLKFDLSSLMSPLSTPQSDKQVHVHVPEHDGKEPGFQYRASSFGSQGPESRLVKGSLEGHLLRFSLSFLHLWDVDNELDKLLVEEMNICKPEGCHIGAGVVGDRGSLTLMFHGLQATLELWKSSSEFCAMRSLAIVSLAQRMITVSHTCTKASSALAAFYTRNFAEKVPDIKTPLLQLLVSFWQDRSEHVRMSARSLFHCAAPRAVPYPLHCQKTVVPETFSSSSAVVSNANNGHSSGDLDSERFSQSTICDESEISSIVSWLESFEFQEWILWIGGTSQDAIASNIIVAAALVVWYPSIVKSTLAGVVVSQLVKLVMSTNDRYSSTAAELLAEGMENTWKHCLGHEIPHLIGDIFFQIECLSGTPAKKATKNPAVSVNIREALVEILLPSLAMADVLGYMNVIESQIWATSSDSPVHIVSLKTVIRVVRGSPKPLALYLDKVVHYILQTMDPGNLVMRKACLSSSMIALREVARVFPMVALNETSTRLAVGDAIGDISSAVIRVYDVESVSKIKVLDASGPPGLPSLLEASSKSKITRVISALTFSPDGEGLVAFSENGLMIRWWSLGSAWWEKLSRSLVPVQCTKLIFIPPEGFSPNSSRSSMIGSIIGHDKQNPQDKIQELDDADLLMLSAHSLDLSYRLQWVGGRKVSLTHHGQELGTFQL</sequence>
<evidence type="ECO:0000313" key="5">
    <source>
        <dbReference type="Proteomes" id="UP001327560"/>
    </source>
</evidence>
<dbReference type="Proteomes" id="UP001327560">
    <property type="component" value="Chromosome 5"/>
</dbReference>
<dbReference type="InterPro" id="IPR019775">
    <property type="entry name" value="WD40_repeat_CS"/>
</dbReference>
<organism evidence="4 5">
    <name type="scientific">Canna indica</name>
    <name type="common">Indian-shot</name>
    <dbReference type="NCBI Taxonomy" id="4628"/>
    <lineage>
        <taxon>Eukaryota</taxon>
        <taxon>Viridiplantae</taxon>
        <taxon>Streptophyta</taxon>
        <taxon>Embryophyta</taxon>
        <taxon>Tracheophyta</taxon>
        <taxon>Spermatophyta</taxon>
        <taxon>Magnoliopsida</taxon>
        <taxon>Liliopsida</taxon>
        <taxon>Zingiberales</taxon>
        <taxon>Cannaceae</taxon>
        <taxon>Canna</taxon>
    </lineage>
</organism>
<evidence type="ECO:0000256" key="3">
    <source>
        <dbReference type="PROSITE-ProRule" id="PRU00221"/>
    </source>
</evidence>
<evidence type="ECO:0000256" key="1">
    <source>
        <dbReference type="ARBA" id="ARBA00022574"/>
    </source>
</evidence>
<dbReference type="SMART" id="SM00320">
    <property type="entry name" value="WD40"/>
    <property type="match status" value="5"/>
</dbReference>
<dbReference type="PROSITE" id="PS00678">
    <property type="entry name" value="WD_REPEATS_1"/>
    <property type="match status" value="1"/>
</dbReference>
<dbReference type="PANTHER" id="PTHR44099:SF4">
    <property type="entry name" value="RABCONNECTIN-3B, ISOFORM A"/>
    <property type="match status" value="1"/>
</dbReference>
<dbReference type="SUPFAM" id="SSF48371">
    <property type="entry name" value="ARM repeat"/>
    <property type="match status" value="1"/>
</dbReference>
<proteinExistence type="predicted"/>
<dbReference type="InterPro" id="IPR016024">
    <property type="entry name" value="ARM-type_fold"/>
</dbReference>
<dbReference type="PANTHER" id="PTHR44099">
    <property type="entry name" value="RABCONNECTIN-3B, ISOFORM A"/>
    <property type="match status" value="1"/>
</dbReference>
<protein>
    <recommendedName>
        <fullName evidence="6">Transducin/WD40 repeat-like superfamily protein</fullName>
    </recommendedName>
</protein>
<dbReference type="EMBL" id="CP136894">
    <property type="protein sequence ID" value="WOL09312.1"/>
    <property type="molecule type" value="Genomic_DNA"/>
</dbReference>
<dbReference type="PROSITE" id="PS50082">
    <property type="entry name" value="WD_REPEATS_2"/>
    <property type="match status" value="1"/>
</dbReference>
<keyword evidence="1 3" id="KW-0853">WD repeat</keyword>
<keyword evidence="5" id="KW-1185">Reference proteome</keyword>
<evidence type="ECO:0000256" key="2">
    <source>
        <dbReference type="ARBA" id="ARBA00022737"/>
    </source>
</evidence>
<dbReference type="InterPro" id="IPR049916">
    <property type="entry name" value="WDR72-like"/>
</dbReference>